<accession>A0A558R866</accession>
<gene>
    <name evidence="2" type="ORF">FOY91_06820</name>
</gene>
<organism evidence="2 3">
    <name type="scientific">Alterirhizorhabdus solaris</name>
    <dbReference type="NCBI Taxonomy" id="2529389"/>
    <lineage>
        <taxon>Bacteria</taxon>
        <taxon>Pseudomonadati</taxon>
        <taxon>Pseudomonadota</taxon>
        <taxon>Alphaproteobacteria</taxon>
        <taxon>Sphingomonadales</taxon>
        <taxon>Rhizorhabdaceae</taxon>
        <taxon>Alterirhizorhabdus</taxon>
    </lineage>
</organism>
<name>A0A558R866_9SPHN</name>
<feature type="region of interest" description="Disordered" evidence="1">
    <location>
        <begin position="113"/>
        <end position="137"/>
    </location>
</feature>
<dbReference type="OrthoDB" id="7595785at2"/>
<dbReference type="AlphaFoldDB" id="A0A558R866"/>
<sequence length="245" mass="25630">MTHSRANKQKLLAWITHAIEHGEPLPTDAQVADEYGFRSTELARTLLADLADEGKLTVRTTGGVREITLGRRAPGAIQAARPLPTPGKRAIAADDPEVDAIVAKIAGIVGRPVTPSPAPAPAPAPAPPPPEPASLPVTTAPERAEKRKTLGAMVTPAVFEQVKEMAAQRNVATGRFAAELLDVALAGPPAGATIAPEPAGKPKLRAAVLRAAREDPRPFDEFVTALIDLGLESYLEFRGLGRAAA</sequence>
<keyword evidence="3" id="KW-1185">Reference proteome</keyword>
<comment type="caution">
    <text evidence="2">The sequence shown here is derived from an EMBL/GenBank/DDBJ whole genome shotgun (WGS) entry which is preliminary data.</text>
</comment>
<dbReference type="RefSeq" id="WP_145149424.1">
    <property type="nucleotide sequence ID" value="NZ_VNIM01000019.1"/>
</dbReference>
<dbReference type="EMBL" id="VNIM01000019">
    <property type="protein sequence ID" value="TVV75567.1"/>
    <property type="molecule type" value="Genomic_DNA"/>
</dbReference>
<evidence type="ECO:0000313" key="3">
    <source>
        <dbReference type="Proteomes" id="UP000318681"/>
    </source>
</evidence>
<evidence type="ECO:0000256" key="1">
    <source>
        <dbReference type="SAM" id="MobiDB-lite"/>
    </source>
</evidence>
<reference evidence="2 3" key="1">
    <citation type="submission" date="2019-07" db="EMBL/GenBank/DDBJ databases">
        <title>Sphingomonas solaris sp. nov., isolated from a solar panel from Boston, Massachusetts.</title>
        <authorList>
            <person name="Tanner K."/>
            <person name="Pascual J."/>
            <person name="Mancuso C."/>
            <person name="Pereto J."/>
            <person name="Khalil A."/>
            <person name="Vilanova C."/>
        </authorList>
    </citation>
    <scope>NUCLEOTIDE SEQUENCE [LARGE SCALE GENOMIC DNA]</scope>
    <source>
        <strain evidence="2 3">R4DWN</strain>
    </source>
</reference>
<evidence type="ECO:0000313" key="2">
    <source>
        <dbReference type="EMBL" id="TVV75567.1"/>
    </source>
</evidence>
<protein>
    <submittedName>
        <fullName evidence="2">Uncharacterized protein</fullName>
    </submittedName>
</protein>
<dbReference type="Proteomes" id="UP000318681">
    <property type="component" value="Unassembled WGS sequence"/>
</dbReference>
<feature type="compositionally biased region" description="Pro residues" evidence="1">
    <location>
        <begin position="114"/>
        <end position="133"/>
    </location>
</feature>
<proteinExistence type="predicted"/>